<dbReference type="Proteomes" id="UP000658278">
    <property type="component" value="Unassembled WGS sequence"/>
</dbReference>
<accession>A0A934RCA0</accession>
<evidence type="ECO:0000256" key="1">
    <source>
        <dbReference type="SAM" id="MobiDB-lite"/>
    </source>
</evidence>
<feature type="chain" id="PRO_5036713904" description="SLA1 homology domain-containing protein" evidence="2">
    <location>
        <begin position="19"/>
        <end position="342"/>
    </location>
</feature>
<name>A0A934RCA0_9BACT</name>
<feature type="compositionally biased region" description="Low complexity" evidence="1">
    <location>
        <begin position="333"/>
        <end position="342"/>
    </location>
</feature>
<dbReference type="EMBL" id="JAENII010000005">
    <property type="protein sequence ID" value="MBK1826962.1"/>
    <property type="molecule type" value="Genomic_DNA"/>
</dbReference>
<gene>
    <name evidence="3" type="ORF">JIN81_08020</name>
</gene>
<dbReference type="Gene3D" id="2.30.30.700">
    <property type="entry name" value="SLA1 homology domain 1"/>
    <property type="match status" value="1"/>
</dbReference>
<reference evidence="3" key="1">
    <citation type="submission" date="2021-01" db="EMBL/GenBank/DDBJ databases">
        <title>Modified the classification status of verrucomicrobia.</title>
        <authorList>
            <person name="Feng X."/>
        </authorList>
    </citation>
    <scope>NUCLEOTIDE SEQUENCE</scope>
    <source>
        <strain evidence="3">KCTC 22201</strain>
    </source>
</reference>
<dbReference type="AlphaFoldDB" id="A0A934RCA0"/>
<keyword evidence="4" id="KW-1185">Reference proteome</keyword>
<evidence type="ECO:0000313" key="3">
    <source>
        <dbReference type="EMBL" id="MBK1826962.1"/>
    </source>
</evidence>
<dbReference type="RefSeq" id="WP_200278414.1">
    <property type="nucleotide sequence ID" value="NZ_JAENII010000005.1"/>
</dbReference>
<feature type="region of interest" description="Disordered" evidence="1">
    <location>
        <begin position="76"/>
        <end position="96"/>
    </location>
</feature>
<comment type="caution">
    <text evidence="3">The sequence shown here is derived from an EMBL/GenBank/DDBJ whole genome shotgun (WGS) entry which is preliminary data.</text>
</comment>
<sequence>MKSAVLPWILALAGVLHAAPPDDVRTWTGKNGRSFRGQLARILDEQVEIISTSGKAYKIGIHNLSEADQRFILEQSSPKNDEDGPAALPTWESSGKFKPHTIDRSKIPIISQGDFGQKASDCVPSAFCNFVLWWDTEGYLEIPKRGDFEDKAEWIHSQMARHCGTRNTSGTSLQEAKEGFTEYFEKRLEDTATLRFKADYDIRPQNLARYTVGANATMLGMSIRRGPRHDSGHWVALISASPDGTIVFHTWGQRFIGKITVLEEDPTDVTIGGQTIPRTSYEIKVQNQEDLPERMKEDSVQFLLIPEQWDGIYTLRPYAFAEEGKPSPPPLDPLMLSEKASR</sequence>
<evidence type="ECO:0000313" key="4">
    <source>
        <dbReference type="Proteomes" id="UP000658278"/>
    </source>
</evidence>
<proteinExistence type="predicted"/>
<feature type="signal peptide" evidence="2">
    <location>
        <begin position="1"/>
        <end position="18"/>
    </location>
</feature>
<feature type="region of interest" description="Disordered" evidence="1">
    <location>
        <begin position="323"/>
        <end position="342"/>
    </location>
</feature>
<keyword evidence="2" id="KW-0732">Signal</keyword>
<evidence type="ECO:0008006" key="5">
    <source>
        <dbReference type="Google" id="ProtNLM"/>
    </source>
</evidence>
<organism evidence="3 4">
    <name type="scientific">Haloferula rosea</name>
    <dbReference type="NCBI Taxonomy" id="490093"/>
    <lineage>
        <taxon>Bacteria</taxon>
        <taxon>Pseudomonadati</taxon>
        <taxon>Verrucomicrobiota</taxon>
        <taxon>Verrucomicrobiia</taxon>
        <taxon>Verrucomicrobiales</taxon>
        <taxon>Verrucomicrobiaceae</taxon>
        <taxon>Haloferula</taxon>
    </lineage>
</organism>
<protein>
    <recommendedName>
        <fullName evidence="5">SLA1 homology domain-containing protein</fullName>
    </recommendedName>
</protein>
<evidence type="ECO:0000256" key="2">
    <source>
        <dbReference type="SAM" id="SignalP"/>
    </source>
</evidence>